<accession>A0A2W4QBL8</accession>
<comment type="caution">
    <text evidence="2">The sequence shown here is derived from an EMBL/GenBank/DDBJ whole genome shotgun (WGS) entry which is preliminary data.</text>
</comment>
<evidence type="ECO:0000313" key="3">
    <source>
        <dbReference type="Proteomes" id="UP000249396"/>
    </source>
</evidence>
<evidence type="ECO:0000313" key="2">
    <source>
        <dbReference type="EMBL" id="PZN69622.1"/>
    </source>
</evidence>
<proteinExistence type="predicted"/>
<dbReference type="EMBL" id="QJPH01000573">
    <property type="protein sequence ID" value="PZN69622.1"/>
    <property type="molecule type" value="Genomic_DNA"/>
</dbReference>
<organism evidence="2 3">
    <name type="scientific">Candidatus Methylumidiphilus alinenensis</name>
    <dbReference type="NCBI Taxonomy" id="2202197"/>
    <lineage>
        <taxon>Bacteria</taxon>
        <taxon>Pseudomonadati</taxon>
        <taxon>Pseudomonadota</taxon>
        <taxon>Gammaproteobacteria</taxon>
        <taxon>Methylococcales</taxon>
        <taxon>Candidatus Methylumidiphilus</taxon>
    </lineage>
</organism>
<evidence type="ECO:0000256" key="1">
    <source>
        <dbReference type="SAM" id="MobiDB-lite"/>
    </source>
</evidence>
<gene>
    <name evidence="2" type="ORF">DM484_29420</name>
</gene>
<dbReference type="Proteomes" id="UP000249396">
    <property type="component" value="Unassembled WGS sequence"/>
</dbReference>
<feature type="compositionally biased region" description="Basic and acidic residues" evidence="1">
    <location>
        <begin position="125"/>
        <end position="157"/>
    </location>
</feature>
<dbReference type="AlphaFoldDB" id="A0A2W4QBL8"/>
<reference evidence="2 3" key="1">
    <citation type="journal article" date="2018" name="Aquat. Microb. Ecol.">
        <title>Gammaproteobacterial methanotrophs dominate.</title>
        <authorList>
            <person name="Rissanen A.J."/>
            <person name="Saarenheimo J."/>
            <person name="Tiirola M."/>
            <person name="Peura S."/>
            <person name="Aalto S.L."/>
            <person name="Karvinen A."/>
            <person name="Nykanen H."/>
        </authorList>
    </citation>
    <scope>NUCLEOTIDE SEQUENCE [LARGE SCALE GENOMIC DNA]</scope>
    <source>
        <strain evidence="2">AMbin10</strain>
    </source>
</reference>
<name>A0A2W4QBL8_9GAMM</name>
<feature type="region of interest" description="Disordered" evidence="1">
    <location>
        <begin position="124"/>
        <end position="157"/>
    </location>
</feature>
<sequence length="157" mass="17280">MIVFVAVLLISACGNSKQQQDLKQVLTEKFKDDSDLKDYKLKPEDIADCVVANISEEAPPVPGDPKRVRYFEAFTKFASVKSPTDLEKAVKEYQDIFGGIKETYAAANNVTDYIMSCMGMAIEKATPDGEKPTPEGEKTKPEGEITKPEGEITKPAK</sequence>
<protein>
    <submittedName>
        <fullName evidence="2">Uncharacterized protein</fullName>
    </submittedName>
</protein>